<dbReference type="EMBL" id="JAOYOD010000001">
    <property type="protein sequence ID" value="MCV9387567.1"/>
    <property type="molecule type" value="Genomic_DNA"/>
</dbReference>
<organism evidence="1 2">
    <name type="scientific">Reichenbachiella ulvae</name>
    <dbReference type="NCBI Taxonomy" id="2980104"/>
    <lineage>
        <taxon>Bacteria</taxon>
        <taxon>Pseudomonadati</taxon>
        <taxon>Bacteroidota</taxon>
        <taxon>Cytophagia</taxon>
        <taxon>Cytophagales</taxon>
        <taxon>Reichenbachiellaceae</taxon>
        <taxon>Reichenbachiella</taxon>
    </lineage>
</organism>
<reference evidence="1 2" key="1">
    <citation type="submission" date="2022-10" db="EMBL/GenBank/DDBJ databases">
        <title>Comparative genomics and taxonomic characterization of three novel marine species of genus Reichenbachiella exhibiting antioxidant and polysaccharide degradation activities.</title>
        <authorList>
            <person name="Muhammad N."/>
            <person name="Lee Y.-J."/>
            <person name="Ko J."/>
            <person name="Kim S.-G."/>
        </authorList>
    </citation>
    <scope>NUCLEOTIDE SEQUENCE [LARGE SCALE GENOMIC DNA]</scope>
    <source>
        <strain evidence="1 2">ABR2-5</strain>
    </source>
</reference>
<dbReference type="RefSeq" id="WP_264138388.1">
    <property type="nucleotide sequence ID" value="NZ_JAOYOD010000001.1"/>
</dbReference>
<dbReference type="Proteomes" id="UP001300692">
    <property type="component" value="Unassembled WGS sequence"/>
</dbReference>
<name>A0ABT3CV41_9BACT</name>
<accession>A0ABT3CV41</accession>
<evidence type="ECO:0000313" key="2">
    <source>
        <dbReference type="Proteomes" id="UP001300692"/>
    </source>
</evidence>
<gene>
    <name evidence="1" type="ORF">N7U62_12880</name>
</gene>
<sequence>MSRVKTIALNLKGTNCPRCGVLQPTIRLPKNLYQLFWGGYTCGNCQTEMDKFGRPIKF</sequence>
<comment type="caution">
    <text evidence="1">The sequence shown here is derived from an EMBL/GenBank/DDBJ whole genome shotgun (WGS) entry which is preliminary data.</text>
</comment>
<protein>
    <submittedName>
        <fullName evidence="1">Uncharacterized protein</fullName>
    </submittedName>
</protein>
<evidence type="ECO:0000313" key="1">
    <source>
        <dbReference type="EMBL" id="MCV9387567.1"/>
    </source>
</evidence>
<proteinExistence type="predicted"/>
<keyword evidence="2" id="KW-1185">Reference proteome</keyword>